<protein>
    <submittedName>
        <fullName evidence="2">Periplasmic protein</fullName>
    </submittedName>
</protein>
<reference evidence="2 3" key="1">
    <citation type="journal article" date="2000" name="Nature">
        <title>The genome sequence of the food-borne pathogen Campylobacter jejuni reveals hypervariable sequences.</title>
        <authorList>
            <person name="Parkhill J."/>
            <person name="Wren B.W."/>
            <person name="Mungall K."/>
            <person name="Ketley J.M."/>
            <person name="Churcher C."/>
            <person name="Basham D."/>
            <person name="Chillingworth T."/>
            <person name="Davies R.M."/>
            <person name="Feltwell T."/>
            <person name="Holroyd S."/>
            <person name="Jagels K."/>
            <person name="Karlyshev A."/>
            <person name="Moule S."/>
            <person name="Pallen M.J."/>
            <person name="Penn C.W."/>
            <person name="Quail M."/>
            <person name="Rajandream M.A."/>
            <person name="Rutherford K.M."/>
            <person name="VanVliet A."/>
            <person name="Whitehead S."/>
            <person name="Barrell B.G."/>
        </authorList>
    </citation>
    <scope>NUCLEOTIDE SEQUENCE [LARGE SCALE GENOMIC DNA]</scope>
    <source>
        <strain evidence="3">ATCC 700819 / NCTC 11168</strain>
    </source>
</reference>
<gene>
    <name evidence="2" type="ordered locus">Cj1723c</name>
</gene>
<evidence type="ECO:0000313" key="3">
    <source>
        <dbReference type="Proteomes" id="UP000000799"/>
    </source>
</evidence>
<evidence type="ECO:0000256" key="1">
    <source>
        <dbReference type="SAM" id="SignalP"/>
    </source>
</evidence>
<name>Q0P7Q8_CAMJE</name>
<dbReference type="STRING" id="192222.Cj1723c"/>
<keyword evidence="3" id="KW-1185">Reference proteome</keyword>
<dbReference type="HOGENOM" id="CLU_2680756_0_0_7"/>
<evidence type="ECO:0000313" key="2">
    <source>
        <dbReference type="EMBL" id="CAL35817.1"/>
    </source>
</evidence>
<dbReference type="EnsemblBacteria" id="CAL35817">
    <property type="protein sequence ID" value="CAL35817"/>
    <property type="gene ID" value="Cj1723c"/>
</dbReference>
<dbReference type="AlphaFoldDB" id="Q0P7Q8"/>
<dbReference type="PIR" id="G81270">
    <property type="entry name" value="G81270"/>
</dbReference>
<dbReference type="PaxDb" id="192222-Cj1723c"/>
<sequence>MKVKFIPVILACSAILASANTISNVSAQTSAVAPAPATSYPVYPQYAVPPQDHFNGLPKILPVKFKISIQVLLS</sequence>
<accession>Q0P7Q8</accession>
<dbReference type="EMBL" id="AL111168">
    <property type="protein sequence ID" value="CAL35817.1"/>
    <property type="molecule type" value="Genomic_DNA"/>
</dbReference>
<feature type="signal peptide" evidence="1">
    <location>
        <begin position="1"/>
        <end position="27"/>
    </location>
</feature>
<feature type="chain" id="PRO_5004175307" evidence="1">
    <location>
        <begin position="28"/>
        <end position="74"/>
    </location>
</feature>
<dbReference type="Proteomes" id="UP000000799">
    <property type="component" value="Chromosome"/>
</dbReference>
<keyword evidence="1" id="KW-0732">Signal</keyword>
<proteinExistence type="predicted"/>
<dbReference type="IntAct" id="Q0P7Q8">
    <property type="interactions" value="1"/>
</dbReference>
<organism evidence="2 3">
    <name type="scientific">Campylobacter jejuni subsp. jejuni serotype O:2 (strain ATCC 700819 / NCTC 11168)</name>
    <dbReference type="NCBI Taxonomy" id="192222"/>
    <lineage>
        <taxon>Bacteria</taxon>
        <taxon>Pseudomonadati</taxon>
        <taxon>Campylobacterota</taxon>
        <taxon>Epsilonproteobacteria</taxon>
        <taxon>Campylobacterales</taxon>
        <taxon>Campylobacteraceae</taxon>
        <taxon>Campylobacter</taxon>
    </lineage>
</organism>